<dbReference type="EMBL" id="JABBGM010000001">
    <property type="protein sequence ID" value="NML92386.1"/>
    <property type="molecule type" value="Genomic_DNA"/>
</dbReference>
<keyword evidence="4 9" id="KW-0521">NADP</keyword>
<feature type="binding site" evidence="9">
    <location>
        <position position="152"/>
    </location>
    <ligand>
        <name>Mn(2+)</name>
        <dbReference type="ChEBI" id="CHEBI:29035"/>
    </ligand>
</feature>
<dbReference type="SUPFAM" id="SSF69055">
    <property type="entry name" value="1-deoxy-D-xylulose-5-phosphate reductoisomerase, C-terminal domain"/>
    <property type="match status" value="1"/>
</dbReference>
<dbReference type="Pfam" id="PF08436">
    <property type="entry name" value="DXP_redisom_C"/>
    <property type="match status" value="1"/>
</dbReference>
<feature type="binding site" evidence="9">
    <location>
        <position position="221"/>
    </location>
    <ligand>
        <name>Mn(2+)</name>
        <dbReference type="ChEBI" id="CHEBI:29035"/>
    </ligand>
</feature>
<feature type="binding site" evidence="9">
    <location>
        <position position="151"/>
    </location>
    <ligand>
        <name>1-deoxy-D-xylulose 5-phosphate</name>
        <dbReference type="ChEBI" id="CHEBI:57792"/>
    </ligand>
</feature>
<dbReference type="FunFam" id="3.40.50.720:FF:000045">
    <property type="entry name" value="1-deoxy-D-xylulose 5-phosphate reductoisomerase"/>
    <property type="match status" value="1"/>
</dbReference>
<comment type="caution">
    <text evidence="9">Lacks conserved residue(s) required for the propagation of feature annotation.</text>
</comment>
<keyword evidence="14" id="KW-1185">Reference proteome</keyword>
<proteinExistence type="inferred from homology"/>
<feature type="binding site" evidence="9">
    <location>
        <position position="205"/>
    </location>
    <ligand>
        <name>NADPH</name>
        <dbReference type="ChEBI" id="CHEBI:57783"/>
    </ligand>
</feature>
<organism evidence="13 14">
    <name type="scientific">Novosphingobium olei</name>
    <dbReference type="NCBI Taxonomy" id="2728851"/>
    <lineage>
        <taxon>Bacteria</taxon>
        <taxon>Pseudomonadati</taxon>
        <taxon>Pseudomonadota</taxon>
        <taxon>Alphaproteobacteria</taxon>
        <taxon>Sphingomonadales</taxon>
        <taxon>Sphingomonadaceae</taxon>
        <taxon>Novosphingobium</taxon>
    </lineage>
</organism>
<keyword evidence="9" id="KW-0460">Magnesium</keyword>
<evidence type="ECO:0000313" key="13">
    <source>
        <dbReference type="EMBL" id="NML92386.1"/>
    </source>
</evidence>
<feature type="binding site" evidence="9">
    <location>
        <position position="125"/>
    </location>
    <ligand>
        <name>1-deoxy-D-xylulose 5-phosphate</name>
        <dbReference type="ChEBI" id="CHEBI:57792"/>
    </ligand>
</feature>
<keyword evidence="5 9" id="KW-0560">Oxidoreductase</keyword>
<evidence type="ECO:0000256" key="7">
    <source>
        <dbReference type="ARBA" id="ARBA00023229"/>
    </source>
</evidence>
<feature type="binding site" evidence="9">
    <location>
        <position position="221"/>
    </location>
    <ligand>
        <name>1-deoxy-D-xylulose 5-phosphate</name>
        <dbReference type="ChEBI" id="CHEBI:57792"/>
    </ligand>
</feature>
<feature type="binding site" evidence="9">
    <location>
        <position position="212"/>
    </location>
    <ligand>
        <name>1-deoxy-D-xylulose 5-phosphate</name>
        <dbReference type="ChEBI" id="CHEBI:57792"/>
    </ligand>
</feature>
<dbReference type="GO" id="GO:0030145">
    <property type="term" value="F:manganese ion binding"/>
    <property type="evidence" value="ECO:0007669"/>
    <property type="project" value="TreeGrafter"/>
</dbReference>
<evidence type="ECO:0000259" key="11">
    <source>
        <dbReference type="Pfam" id="PF08436"/>
    </source>
</evidence>
<keyword evidence="13" id="KW-0413">Isomerase</keyword>
<keyword evidence="3 9" id="KW-0479">Metal-binding</keyword>
<feature type="binding site" evidence="9">
    <location>
        <position position="176"/>
    </location>
    <ligand>
        <name>1-deoxy-D-xylulose 5-phosphate</name>
        <dbReference type="ChEBI" id="CHEBI:57792"/>
    </ligand>
</feature>
<evidence type="ECO:0000259" key="10">
    <source>
        <dbReference type="Pfam" id="PF02670"/>
    </source>
</evidence>
<evidence type="ECO:0000256" key="2">
    <source>
        <dbReference type="ARBA" id="ARBA00006825"/>
    </source>
</evidence>
<feature type="binding site" evidence="9">
    <location>
        <position position="15"/>
    </location>
    <ligand>
        <name>NADPH</name>
        <dbReference type="ChEBI" id="CHEBI:57783"/>
    </ligand>
</feature>
<dbReference type="InterPro" id="IPR026877">
    <property type="entry name" value="DXPR_C"/>
</dbReference>
<dbReference type="GO" id="GO:0030604">
    <property type="term" value="F:1-deoxy-D-xylulose-5-phosphate reductoisomerase activity"/>
    <property type="evidence" value="ECO:0007669"/>
    <property type="project" value="UniProtKB-UniRule"/>
</dbReference>
<dbReference type="EC" id="1.1.1.267" evidence="9"/>
<feature type="binding site" evidence="9">
    <location>
        <position position="199"/>
    </location>
    <ligand>
        <name>1-deoxy-D-xylulose 5-phosphate</name>
        <dbReference type="ChEBI" id="CHEBI:57792"/>
    </ligand>
</feature>
<dbReference type="InterPro" id="IPR013644">
    <property type="entry name" value="DXP_reductoisomerase_C"/>
</dbReference>
<reference evidence="13 14" key="1">
    <citation type="submission" date="2020-04" db="EMBL/GenBank/DDBJ databases">
        <title>Novosphingobium sp. TW-4 isolated from soil.</title>
        <authorList>
            <person name="Dahal R.H."/>
            <person name="Chaudhary D.K."/>
        </authorList>
    </citation>
    <scope>NUCLEOTIDE SEQUENCE [LARGE SCALE GENOMIC DNA]</scope>
    <source>
        <strain evidence="13 14">TW-4</strain>
    </source>
</reference>
<evidence type="ECO:0000256" key="4">
    <source>
        <dbReference type="ARBA" id="ARBA00022857"/>
    </source>
</evidence>
<comment type="caution">
    <text evidence="13">The sequence shown here is derived from an EMBL/GenBank/DDBJ whole genome shotgun (WGS) entry which is preliminary data.</text>
</comment>
<dbReference type="PIRSF" id="PIRSF006205">
    <property type="entry name" value="Dxp_reductismrs"/>
    <property type="match status" value="1"/>
</dbReference>
<comment type="similarity">
    <text evidence="2 9">Belongs to the DXR family.</text>
</comment>
<dbReference type="Proteomes" id="UP000583556">
    <property type="component" value="Unassembled WGS sequence"/>
</dbReference>
<comment type="cofactor">
    <cofactor evidence="9">
        <name>Mg(2+)</name>
        <dbReference type="ChEBI" id="CHEBI:18420"/>
    </cofactor>
    <cofactor evidence="9">
        <name>Mn(2+)</name>
        <dbReference type="ChEBI" id="CHEBI:29035"/>
    </cofactor>
</comment>
<dbReference type="Gene3D" id="3.40.50.720">
    <property type="entry name" value="NAD(P)-binding Rossmann-like Domain"/>
    <property type="match status" value="1"/>
</dbReference>
<feature type="binding site" evidence="9">
    <location>
        <position position="13"/>
    </location>
    <ligand>
        <name>NADPH</name>
        <dbReference type="ChEBI" id="CHEBI:57783"/>
    </ligand>
</feature>
<feature type="binding site" evidence="9">
    <location>
        <position position="14"/>
    </location>
    <ligand>
        <name>NADPH</name>
        <dbReference type="ChEBI" id="CHEBI:57783"/>
    </ligand>
</feature>
<dbReference type="InterPro" id="IPR013512">
    <property type="entry name" value="DXP_reductoisomerase_N"/>
</dbReference>
<dbReference type="Pfam" id="PF13288">
    <property type="entry name" value="DXPR_C"/>
    <property type="match status" value="1"/>
</dbReference>
<evidence type="ECO:0000256" key="3">
    <source>
        <dbReference type="ARBA" id="ARBA00022723"/>
    </source>
</evidence>
<dbReference type="GO" id="GO:0016853">
    <property type="term" value="F:isomerase activity"/>
    <property type="evidence" value="ECO:0007669"/>
    <property type="project" value="UniProtKB-KW"/>
</dbReference>
<dbReference type="InterPro" id="IPR036291">
    <property type="entry name" value="NAD(P)-bd_dom_sf"/>
</dbReference>
<evidence type="ECO:0000256" key="9">
    <source>
        <dbReference type="HAMAP-Rule" id="MF_00183"/>
    </source>
</evidence>
<dbReference type="InterPro" id="IPR003821">
    <property type="entry name" value="DXP_reductoisomerase"/>
</dbReference>
<comment type="catalytic activity">
    <reaction evidence="8">
        <text>2-C-methyl-D-erythritol 4-phosphate + NADP(+) = 1-deoxy-D-xylulose 5-phosphate + NADPH + H(+)</text>
        <dbReference type="Rhea" id="RHEA:13717"/>
        <dbReference type="ChEBI" id="CHEBI:15378"/>
        <dbReference type="ChEBI" id="CHEBI:57783"/>
        <dbReference type="ChEBI" id="CHEBI:57792"/>
        <dbReference type="ChEBI" id="CHEBI:58262"/>
        <dbReference type="ChEBI" id="CHEBI:58349"/>
        <dbReference type="EC" id="1.1.1.267"/>
    </reaction>
    <physiologicalReaction direction="right-to-left" evidence="8">
        <dbReference type="Rhea" id="RHEA:13719"/>
    </physiologicalReaction>
</comment>
<feature type="domain" description="1-deoxy-D-xylulose 5-phosphate reductoisomerase C-terminal" evidence="11">
    <location>
        <begin position="146"/>
        <end position="229"/>
    </location>
</feature>
<dbReference type="PANTHER" id="PTHR30525">
    <property type="entry name" value="1-DEOXY-D-XYLULOSE 5-PHOSPHATE REDUCTOISOMERASE"/>
    <property type="match status" value="1"/>
</dbReference>
<sequence>MSGPRTISVLGATGSIGASTLDLVRRNRDAWDVVALTANCQAKELAALAREFGAAVAVVADESCLGDLREALAGSGIEAAGGAGALVEAASRGADVTVAAIVGCAGLAPTMAAIEQGRTVALANKEALVSAGEVMTAAVARSGATLLPVDSEHNAIFQCLVGNAIEDVRWITLTASGGPFRDWSLERLHGATPAEAVKHPNWSMGAKISVDSATMMNKGLEFIEAFHLFPVGVERLRIIVHPQSIVHSMVEYRDGSTLAQLGPSDMRVPIASALAWPRRMDTPCAPLDLAAIGELTFRAPDEVRFPATRLAREAAVAGGAAAAVLNAANEVAVAAFLDRQIAFTRIVQCAEDVLSRGLPPAPASLDEVVAIDREARIRARETMEPVR</sequence>
<keyword evidence="6 9" id="KW-0464">Manganese</keyword>
<dbReference type="Gene3D" id="1.10.1740.10">
    <property type="match status" value="1"/>
</dbReference>
<feature type="binding site" evidence="9">
    <location>
        <position position="218"/>
    </location>
    <ligand>
        <name>1-deoxy-D-xylulose 5-phosphate</name>
        <dbReference type="ChEBI" id="CHEBI:57792"/>
    </ligand>
</feature>
<evidence type="ECO:0000259" key="12">
    <source>
        <dbReference type="Pfam" id="PF13288"/>
    </source>
</evidence>
<feature type="binding site" evidence="9">
    <location>
        <position position="16"/>
    </location>
    <ligand>
        <name>NADPH</name>
        <dbReference type="ChEBI" id="CHEBI:57783"/>
    </ligand>
</feature>
<feature type="domain" description="1-deoxy-D-xylulose 5-phosphate reductoisomerase N-terminal" evidence="10">
    <location>
        <begin position="7"/>
        <end position="132"/>
    </location>
</feature>
<dbReference type="GO" id="GO:0051484">
    <property type="term" value="P:isopentenyl diphosphate biosynthetic process, methylerythritol 4-phosphate pathway involved in terpenoid biosynthetic process"/>
    <property type="evidence" value="ECO:0007669"/>
    <property type="project" value="TreeGrafter"/>
</dbReference>
<dbReference type="SUPFAM" id="SSF55347">
    <property type="entry name" value="Glyceraldehyde-3-phosphate dehydrogenase-like, C-terminal domain"/>
    <property type="match status" value="1"/>
</dbReference>
<feature type="binding site" evidence="9">
    <location>
        <position position="126"/>
    </location>
    <ligand>
        <name>NADPH</name>
        <dbReference type="ChEBI" id="CHEBI:57783"/>
    </ligand>
</feature>
<feature type="binding site" evidence="9">
    <location>
        <position position="152"/>
    </location>
    <ligand>
        <name>1-deoxy-D-xylulose 5-phosphate</name>
        <dbReference type="ChEBI" id="CHEBI:57792"/>
    </ligand>
</feature>
<dbReference type="SUPFAM" id="SSF51735">
    <property type="entry name" value="NAD(P)-binding Rossmann-fold domains"/>
    <property type="match status" value="1"/>
</dbReference>
<dbReference type="InterPro" id="IPR036169">
    <property type="entry name" value="DXPR_C_sf"/>
</dbReference>
<evidence type="ECO:0000256" key="5">
    <source>
        <dbReference type="ARBA" id="ARBA00023002"/>
    </source>
</evidence>
<evidence type="ECO:0000256" key="1">
    <source>
        <dbReference type="ARBA" id="ARBA00005094"/>
    </source>
</evidence>
<dbReference type="NCBIfam" id="TIGR00243">
    <property type="entry name" value="Dxr"/>
    <property type="match status" value="1"/>
</dbReference>
<feature type="binding site" evidence="9">
    <location>
        <position position="217"/>
    </location>
    <ligand>
        <name>1-deoxy-D-xylulose 5-phosphate</name>
        <dbReference type="ChEBI" id="CHEBI:57792"/>
    </ligand>
</feature>
<evidence type="ECO:0000256" key="6">
    <source>
        <dbReference type="ARBA" id="ARBA00023211"/>
    </source>
</evidence>
<dbReference type="GO" id="GO:0070402">
    <property type="term" value="F:NADPH binding"/>
    <property type="evidence" value="ECO:0007669"/>
    <property type="project" value="InterPro"/>
</dbReference>
<feature type="binding site" evidence="9">
    <location>
        <position position="150"/>
    </location>
    <ligand>
        <name>Mn(2+)</name>
        <dbReference type="ChEBI" id="CHEBI:29035"/>
    </ligand>
</feature>
<dbReference type="HAMAP" id="MF_00183">
    <property type="entry name" value="DXP_reductoisom"/>
    <property type="match status" value="1"/>
</dbReference>
<dbReference type="AlphaFoldDB" id="A0A7Y0BM87"/>
<dbReference type="PANTHER" id="PTHR30525:SF0">
    <property type="entry name" value="1-DEOXY-D-XYLULOSE 5-PHOSPHATE REDUCTOISOMERASE, CHLOROPLASTIC"/>
    <property type="match status" value="1"/>
</dbReference>
<name>A0A7Y0BM87_9SPHN</name>
<comment type="function">
    <text evidence="9">Catalyzes the NADPH-dependent rearrangement and reduction of 1-deoxy-D-xylulose-5-phosphate (DXP) to 2-C-methyl-D-erythritol 4-phosphate (MEP).</text>
</comment>
<accession>A0A7Y0BM87</accession>
<evidence type="ECO:0000256" key="8">
    <source>
        <dbReference type="ARBA" id="ARBA00048543"/>
    </source>
</evidence>
<dbReference type="Pfam" id="PF02670">
    <property type="entry name" value="DXP_reductoisom"/>
    <property type="match status" value="1"/>
</dbReference>
<feature type="binding site" evidence="9">
    <location>
        <position position="124"/>
    </location>
    <ligand>
        <name>NADPH</name>
        <dbReference type="ChEBI" id="CHEBI:57783"/>
    </ligand>
</feature>
<dbReference type="UniPathway" id="UPA00056">
    <property type="reaction ID" value="UER00092"/>
</dbReference>
<evidence type="ECO:0000313" key="14">
    <source>
        <dbReference type="Proteomes" id="UP000583556"/>
    </source>
</evidence>
<feature type="domain" description="DXP reductoisomerase C-terminal" evidence="12">
    <location>
        <begin position="261"/>
        <end position="376"/>
    </location>
</feature>
<keyword evidence="7 9" id="KW-0414">Isoprene biosynthesis</keyword>
<dbReference type="RefSeq" id="WP_169491635.1">
    <property type="nucleotide sequence ID" value="NZ_JABBGM010000001.1"/>
</dbReference>
<protein>
    <recommendedName>
        <fullName evidence="9">1-deoxy-D-xylulose 5-phosphate reductoisomerase</fullName>
        <shortName evidence="9">DXP reductoisomerase</shortName>
        <ecNumber evidence="9">1.1.1.267</ecNumber>
    </recommendedName>
    <alternativeName>
        <fullName evidence="9">1-deoxyxylulose-5-phosphate reductoisomerase</fullName>
    </alternativeName>
    <alternativeName>
        <fullName evidence="9">2-C-methyl-D-erythritol 4-phosphate synthase</fullName>
    </alternativeName>
</protein>
<comment type="pathway">
    <text evidence="1 9">Isoprenoid biosynthesis; isopentenyl diphosphate biosynthesis via DXP pathway; isopentenyl diphosphate from 1-deoxy-D-xylulose 5-phosphate: step 1/6.</text>
</comment>
<gene>
    <name evidence="9" type="primary">dxr</name>
    <name evidence="13" type="ORF">HHL27_01720</name>
</gene>